<dbReference type="RefSeq" id="WP_082050950.1">
    <property type="nucleotide sequence ID" value="NZ_CP114058.1"/>
</dbReference>
<evidence type="ECO:0000313" key="7">
    <source>
        <dbReference type="EMBL" id="WAT02803.1"/>
    </source>
</evidence>
<dbReference type="PROSITE" id="PS00922">
    <property type="entry name" value="TRANSGLYCOSYLASE"/>
    <property type="match status" value="1"/>
</dbReference>
<dbReference type="InterPro" id="IPR000189">
    <property type="entry name" value="Transglyc_AS"/>
</dbReference>
<dbReference type="EC" id="4.2.2.n1" evidence="3"/>
<dbReference type="InterPro" id="IPR023346">
    <property type="entry name" value="Lysozyme-like_dom_sf"/>
</dbReference>
<organism evidence="7 8">
    <name type="scientific">Rouxiella chamberiensis</name>
    <dbReference type="NCBI Taxonomy" id="1513468"/>
    <lineage>
        <taxon>Bacteria</taxon>
        <taxon>Pseudomonadati</taxon>
        <taxon>Pseudomonadota</taxon>
        <taxon>Gammaproteobacteria</taxon>
        <taxon>Enterobacterales</taxon>
        <taxon>Yersiniaceae</taxon>
        <taxon>Rouxiella</taxon>
    </lineage>
</organism>
<dbReference type="PANTHER" id="PTHR37423:SF4">
    <property type="entry name" value="ENDO-TYPE MEMBRANE-BOUND LYTIC MUREIN TRANSGLYCOSYLASE A"/>
    <property type="match status" value="1"/>
</dbReference>
<proteinExistence type="inferred from homology"/>
<comment type="catalytic activity">
    <reaction evidence="1">
        <text>Exolytic cleavage of the (1-&gt;4)-beta-glycosidic linkage between N-acetylmuramic acid (MurNAc) and N-acetylglucosamine (GlcNAc) residues in peptidoglycan, from either the reducing or the non-reducing ends of the peptidoglycan chains, with concomitant formation of a 1,6-anhydrobond in the MurNAc residue.</text>
        <dbReference type="EC" id="4.2.2.n1"/>
    </reaction>
</comment>
<dbReference type="PANTHER" id="PTHR37423">
    <property type="entry name" value="SOLUBLE LYTIC MUREIN TRANSGLYCOSYLASE-RELATED"/>
    <property type="match status" value="1"/>
</dbReference>
<dbReference type="EMBL" id="CP114058">
    <property type="protein sequence ID" value="WAT02803.1"/>
    <property type="molecule type" value="Genomic_DNA"/>
</dbReference>
<evidence type="ECO:0000256" key="1">
    <source>
        <dbReference type="ARBA" id="ARBA00001420"/>
    </source>
</evidence>
<keyword evidence="8" id="KW-1185">Reference proteome</keyword>
<comment type="similarity">
    <text evidence="2">Belongs to the transglycosylase Slt family.</text>
</comment>
<sequence>MKLKFLYLTTALLLVGCAKETPTQTSRLLPQQRIPDTPSLMHQGPYGSVIKQAASTYGVDETLVKAIIQVESGFNPAAVSKSNAVGLMQLKASTAGRDAYRLKGRNGQPSTSALKDPSVNIDLGTAYLSMLQQQLAGINNPETLRYATTVAYANGAGALLRTFSKDRVYAVAKINQMTPQQFYRHIQNNHPAAQAPRYLWKVNNAYLAMR</sequence>
<evidence type="ECO:0000256" key="3">
    <source>
        <dbReference type="ARBA" id="ARBA00012587"/>
    </source>
</evidence>
<gene>
    <name evidence="7" type="ORF">O1V66_09970</name>
</gene>
<dbReference type="CDD" id="cd16893">
    <property type="entry name" value="LT_MltC_MltE"/>
    <property type="match status" value="1"/>
</dbReference>
<dbReference type="SUPFAM" id="SSF53955">
    <property type="entry name" value="Lysozyme-like"/>
    <property type="match status" value="1"/>
</dbReference>
<accession>A0ABY7HTR1</accession>
<evidence type="ECO:0000259" key="6">
    <source>
        <dbReference type="Pfam" id="PF01464"/>
    </source>
</evidence>
<dbReference type="InterPro" id="IPR008258">
    <property type="entry name" value="Transglycosylase_SLT_dom_1"/>
</dbReference>
<feature type="domain" description="Transglycosylase SLT" evidence="6">
    <location>
        <begin position="49"/>
        <end position="167"/>
    </location>
</feature>
<evidence type="ECO:0000256" key="4">
    <source>
        <dbReference type="ARBA" id="ARBA00023239"/>
    </source>
</evidence>
<keyword evidence="5" id="KW-0961">Cell wall biogenesis/degradation</keyword>
<evidence type="ECO:0000256" key="2">
    <source>
        <dbReference type="ARBA" id="ARBA00007734"/>
    </source>
</evidence>
<keyword evidence="4" id="KW-0456">Lyase</keyword>
<dbReference type="Gene3D" id="1.10.530.10">
    <property type="match status" value="1"/>
</dbReference>
<reference evidence="7" key="1">
    <citation type="submission" date="2022-12" db="EMBL/GenBank/DDBJ databases">
        <title>Complete genome sequence of an Australian strain of Rouxiella badensis DAR84756 and resolution of the R. badensis DSM100043 and R. chamberiensis DSM28324 genomes.</title>
        <authorList>
            <person name="Paul S."/>
            <person name="Anderson P.J."/>
            <person name="Maynard G."/>
            <person name="Dyall-Smith M."/>
            <person name="Kudinha T."/>
        </authorList>
    </citation>
    <scope>NUCLEOTIDE SEQUENCE</scope>
    <source>
        <strain evidence="7">DSM 28324</strain>
    </source>
</reference>
<evidence type="ECO:0000313" key="8">
    <source>
        <dbReference type="Proteomes" id="UP001164712"/>
    </source>
</evidence>
<dbReference type="Pfam" id="PF01464">
    <property type="entry name" value="SLT"/>
    <property type="match status" value="1"/>
</dbReference>
<dbReference type="PROSITE" id="PS51257">
    <property type="entry name" value="PROKAR_LIPOPROTEIN"/>
    <property type="match status" value="1"/>
</dbReference>
<evidence type="ECO:0000256" key="5">
    <source>
        <dbReference type="ARBA" id="ARBA00023316"/>
    </source>
</evidence>
<protein>
    <recommendedName>
        <fullName evidence="3">peptidoglycan lytic exotransglycosylase</fullName>
        <ecNumber evidence="3">4.2.2.n1</ecNumber>
    </recommendedName>
</protein>
<dbReference type="Proteomes" id="UP001164712">
    <property type="component" value="Chromosome"/>
</dbReference>
<name>A0ABY7HTR1_9GAMM</name>